<sequence length="244" mass="25653">MGGERAGWPSRLELRGEHTHGGQQPRPHPGRLDGRDDQHHRLLHLRHLHGAGPAGRIRGRPCGGRRRGRRRPADEGRRPRAAQGGRPLRSPGAAPGAVVLSGHEPVPAGRRPAVPLSRLAAPSGTLVAVGAAFAYVGAVDPGEPGHYPVCPLLHFTGIYCPGCGGLRSAHAVAHGDLATALGMNALAVAGFAAFAVFMVFWVVRVLRSRPVTVPLRTSHWWALGALALAFTVVRNLPLGAALAP</sequence>
<accession>A0A7T1WSP4</accession>
<protein>
    <submittedName>
        <fullName evidence="3">DUF2752 domain-containing protein</fullName>
    </submittedName>
</protein>
<gene>
    <name evidence="3" type="ORF">G4Z16_26525</name>
</gene>
<keyword evidence="2" id="KW-0472">Membrane</keyword>
<feature type="compositionally biased region" description="Basic and acidic residues" evidence="1">
    <location>
        <begin position="30"/>
        <end position="40"/>
    </location>
</feature>
<dbReference type="AlphaFoldDB" id="A0A7T1WSP4"/>
<proteinExistence type="predicted"/>
<feature type="transmembrane region" description="Helical" evidence="2">
    <location>
        <begin position="218"/>
        <end position="236"/>
    </location>
</feature>
<dbReference type="EMBL" id="CP048882">
    <property type="protein sequence ID" value="QPP09383.1"/>
    <property type="molecule type" value="Genomic_DNA"/>
</dbReference>
<feature type="transmembrane region" description="Helical" evidence="2">
    <location>
        <begin position="185"/>
        <end position="206"/>
    </location>
</feature>
<keyword evidence="2" id="KW-1133">Transmembrane helix</keyword>
<keyword evidence="2" id="KW-0812">Transmembrane</keyword>
<feature type="region of interest" description="Disordered" evidence="1">
    <location>
        <begin position="1"/>
        <end position="106"/>
    </location>
</feature>
<reference evidence="4" key="1">
    <citation type="submission" date="2020-02" db="EMBL/GenBank/DDBJ databases">
        <title>Streptomyces sp. ASO4wet.</title>
        <authorList>
            <person name="Risdian C."/>
            <person name="Landwehr W."/>
            <person name="Schupp P."/>
            <person name="Wink J."/>
        </authorList>
    </citation>
    <scope>NUCLEOTIDE SEQUENCE [LARGE SCALE GENOMIC DNA]</scope>
    <source>
        <strain evidence="4">ASO4wet</strain>
    </source>
</reference>
<evidence type="ECO:0000313" key="3">
    <source>
        <dbReference type="EMBL" id="QPP09383.1"/>
    </source>
</evidence>
<dbReference type="Pfam" id="PF10825">
    <property type="entry name" value="DUF2752"/>
    <property type="match status" value="1"/>
</dbReference>
<organism evidence="3 4">
    <name type="scientific">Streptomyces bathyalis</name>
    <dbReference type="NCBI Taxonomy" id="2710756"/>
    <lineage>
        <taxon>Bacteria</taxon>
        <taxon>Bacillati</taxon>
        <taxon>Actinomycetota</taxon>
        <taxon>Actinomycetes</taxon>
        <taxon>Kitasatosporales</taxon>
        <taxon>Streptomycetaceae</taxon>
        <taxon>Streptomyces</taxon>
    </lineage>
</organism>
<keyword evidence="4" id="KW-1185">Reference proteome</keyword>
<dbReference type="KEGG" id="sbat:G4Z16_26525"/>
<evidence type="ECO:0000313" key="4">
    <source>
        <dbReference type="Proteomes" id="UP000595046"/>
    </source>
</evidence>
<feature type="compositionally biased region" description="Basic residues" evidence="1">
    <location>
        <begin position="57"/>
        <end position="70"/>
    </location>
</feature>
<dbReference type="Proteomes" id="UP000595046">
    <property type="component" value="Chromosome"/>
</dbReference>
<name>A0A7T1WSP4_9ACTN</name>
<evidence type="ECO:0000256" key="2">
    <source>
        <dbReference type="SAM" id="Phobius"/>
    </source>
</evidence>
<dbReference type="InterPro" id="IPR021215">
    <property type="entry name" value="DUF2752"/>
</dbReference>
<evidence type="ECO:0000256" key="1">
    <source>
        <dbReference type="SAM" id="MobiDB-lite"/>
    </source>
</evidence>